<keyword evidence="4 10" id="KW-0056">Arginine metabolism</keyword>
<evidence type="ECO:0000256" key="1">
    <source>
        <dbReference type="ARBA" id="ARBA00005098"/>
    </source>
</evidence>
<comment type="similarity">
    <text evidence="9 10">Belongs to the arginase family.</text>
</comment>
<dbReference type="GO" id="GO:0005829">
    <property type="term" value="C:cytosol"/>
    <property type="evidence" value="ECO:0007669"/>
    <property type="project" value="TreeGrafter"/>
</dbReference>
<keyword evidence="6 10" id="KW-0378">Hydrolase</keyword>
<dbReference type="EC" id="3.5.3.1" evidence="2 8"/>
<organism evidence="11 12">
    <name type="scientific">Aquimarina algicola</name>
    <dbReference type="NCBI Taxonomy" id="2589995"/>
    <lineage>
        <taxon>Bacteria</taxon>
        <taxon>Pseudomonadati</taxon>
        <taxon>Bacteroidota</taxon>
        <taxon>Flavobacteriia</taxon>
        <taxon>Flavobacteriales</taxon>
        <taxon>Flavobacteriaceae</taxon>
        <taxon>Aquimarina</taxon>
    </lineage>
</organism>
<dbReference type="Gene3D" id="3.40.800.10">
    <property type="entry name" value="Ureohydrolase domain"/>
    <property type="match status" value="1"/>
</dbReference>
<dbReference type="NCBIfam" id="TIGR01229">
    <property type="entry name" value="rocF_arginase"/>
    <property type="match status" value="1"/>
</dbReference>
<dbReference type="Proteomes" id="UP000315540">
    <property type="component" value="Unassembled WGS sequence"/>
</dbReference>
<evidence type="ECO:0000256" key="9">
    <source>
        <dbReference type="PROSITE-ProRule" id="PRU00742"/>
    </source>
</evidence>
<keyword evidence="7 10" id="KW-0464">Manganese</keyword>
<name>A0A504IY84_9FLAO</name>
<evidence type="ECO:0000256" key="7">
    <source>
        <dbReference type="ARBA" id="ARBA00023211"/>
    </source>
</evidence>
<keyword evidence="12" id="KW-1185">Reference proteome</keyword>
<dbReference type="GO" id="GO:0030145">
    <property type="term" value="F:manganese ion binding"/>
    <property type="evidence" value="ECO:0007669"/>
    <property type="project" value="TreeGrafter"/>
</dbReference>
<evidence type="ECO:0000256" key="5">
    <source>
        <dbReference type="ARBA" id="ARBA00022723"/>
    </source>
</evidence>
<dbReference type="Pfam" id="PF00491">
    <property type="entry name" value="Arginase"/>
    <property type="match status" value="1"/>
</dbReference>
<dbReference type="PRINTS" id="PR00116">
    <property type="entry name" value="ARGINASE"/>
</dbReference>
<proteinExistence type="inferred from homology"/>
<dbReference type="InterPro" id="IPR023696">
    <property type="entry name" value="Ureohydrolase_dom_sf"/>
</dbReference>
<dbReference type="SUPFAM" id="SSF52768">
    <property type="entry name" value="Arginase/deacetylase"/>
    <property type="match status" value="1"/>
</dbReference>
<sequence>MKEIIVIKNRSDLGAGTRGSDLGIDAIEIAAINQDNDFFNLYEYEDIKTENEKIYNKVDNLFAKRIENIYNVCSRLSDSVTKNLKKNKFPIVLSGDHSSALGTISGIKSTYPQKTLGVVWIDAHADIHSPYTTPSGNVHGMPLAAALADDHLMFKTNDVPQKTVELWEKIKNIGVKERKIEPENIVYFGVRDTEPAEDNILSTNTIKNYSVAEMRYRGFEQCLQEAVKRLDQCDIIYISFDVDSMDCDLVSRGTGTPVSKGFDIDEVKSIIDAFIQTKKIACFEIVEVNPTLDNKGNKIAEAAFEVLNSTTKNIEKIIGKKEEMHSY</sequence>
<keyword evidence="5 10" id="KW-0479">Metal-binding</keyword>
<dbReference type="InterPro" id="IPR014033">
    <property type="entry name" value="Arginase"/>
</dbReference>
<comment type="pathway">
    <text evidence="1">Nitrogen metabolism; urea cycle; L-ornithine and urea from L-arginine: step 1/1.</text>
</comment>
<dbReference type="EMBL" id="VFWZ01000011">
    <property type="protein sequence ID" value="TPN81285.1"/>
    <property type="molecule type" value="Genomic_DNA"/>
</dbReference>
<dbReference type="PANTHER" id="PTHR43782">
    <property type="entry name" value="ARGINASE"/>
    <property type="match status" value="1"/>
</dbReference>
<evidence type="ECO:0000256" key="6">
    <source>
        <dbReference type="ARBA" id="ARBA00022801"/>
    </source>
</evidence>
<comment type="caution">
    <text evidence="11">The sequence shown here is derived from an EMBL/GenBank/DDBJ whole genome shotgun (WGS) entry which is preliminary data.</text>
</comment>
<evidence type="ECO:0000313" key="12">
    <source>
        <dbReference type="Proteomes" id="UP000315540"/>
    </source>
</evidence>
<dbReference type="OrthoDB" id="9788689at2"/>
<protein>
    <recommendedName>
        <fullName evidence="3 8">Arginase</fullName>
        <ecNumber evidence="2 8">3.5.3.1</ecNumber>
    </recommendedName>
</protein>
<dbReference type="PROSITE" id="PS51409">
    <property type="entry name" value="ARGINASE_2"/>
    <property type="match status" value="1"/>
</dbReference>
<dbReference type="CDD" id="cd09989">
    <property type="entry name" value="Arginase"/>
    <property type="match status" value="1"/>
</dbReference>
<dbReference type="InterPro" id="IPR006035">
    <property type="entry name" value="Ureohydrolase"/>
</dbReference>
<dbReference type="GO" id="GO:0004053">
    <property type="term" value="F:arginase activity"/>
    <property type="evidence" value="ECO:0007669"/>
    <property type="project" value="UniProtKB-UniRule"/>
</dbReference>
<evidence type="ECO:0000256" key="10">
    <source>
        <dbReference type="RuleBase" id="RU361159"/>
    </source>
</evidence>
<evidence type="ECO:0000256" key="2">
    <source>
        <dbReference type="ARBA" id="ARBA00012168"/>
    </source>
</evidence>
<dbReference type="PANTHER" id="PTHR43782:SF3">
    <property type="entry name" value="ARGINASE"/>
    <property type="match status" value="1"/>
</dbReference>
<gene>
    <name evidence="11" type="primary">rocF</name>
    <name evidence="11" type="ORF">FHK87_25200</name>
</gene>
<evidence type="ECO:0000313" key="11">
    <source>
        <dbReference type="EMBL" id="TPN81285.1"/>
    </source>
</evidence>
<accession>A0A504IY84</accession>
<evidence type="ECO:0000256" key="4">
    <source>
        <dbReference type="ARBA" id="ARBA00022503"/>
    </source>
</evidence>
<comment type="cofactor">
    <cofactor evidence="10">
        <name>Mn(2+)</name>
        <dbReference type="ChEBI" id="CHEBI:29035"/>
    </cofactor>
    <text evidence="10">Binds 2 manganese ions per subunit.</text>
</comment>
<evidence type="ECO:0000256" key="8">
    <source>
        <dbReference type="NCBIfam" id="TIGR01229"/>
    </source>
</evidence>
<reference evidence="11 12" key="1">
    <citation type="submission" date="2019-06" db="EMBL/GenBank/DDBJ databases">
        <authorList>
            <person name="Meng X."/>
        </authorList>
    </citation>
    <scope>NUCLEOTIDE SEQUENCE [LARGE SCALE GENOMIC DNA]</scope>
    <source>
        <strain evidence="11 12">M625</strain>
    </source>
</reference>
<dbReference type="RefSeq" id="WP_140597659.1">
    <property type="nucleotide sequence ID" value="NZ_VFWZ01000011.1"/>
</dbReference>
<dbReference type="GO" id="GO:0006525">
    <property type="term" value="P:arginine metabolic process"/>
    <property type="evidence" value="ECO:0007669"/>
    <property type="project" value="UniProtKB-KW"/>
</dbReference>
<comment type="catalytic activity">
    <reaction evidence="10">
        <text>L-arginine + H2O = urea + L-ornithine</text>
        <dbReference type="Rhea" id="RHEA:20569"/>
        <dbReference type="ChEBI" id="CHEBI:15377"/>
        <dbReference type="ChEBI" id="CHEBI:16199"/>
        <dbReference type="ChEBI" id="CHEBI:32682"/>
        <dbReference type="ChEBI" id="CHEBI:46911"/>
        <dbReference type="EC" id="3.5.3.1"/>
    </reaction>
</comment>
<dbReference type="AlphaFoldDB" id="A0A504IY84"/>
<evidence type="ECO:0000256" key="3">
    <source>
        <dbReference type="ARBA" id="ARBA00018123"/>
    </source>
</evidence>